<dbReference type="RefSeq" id="WP_070109440.1">
    <property type="nucleotide sequence ID" value="NZ_LZFO01000005.1"/>
</dbReference>
<dbReference type="Proteomes" id="UP000175744">
    <property type="component" value="Unassembled WGS sequence"/>
</dbReference>
<feature type="compositionally biased region" description="Basic residues" evidence="1">
    <location>
        <begin position="129"/>
        <end position="151"/>
    </location>
</feature>
<protein>
    <submittedName>
        <fullName evidence="2">Uncharacterized protein</fullName>
    </submittedName>
</protein>
<proteinExistence type="predicted"/>
<dbReference type="EMBL" id="LZFO01000005">
    <property type="protein sequence ID" value="OFI07065.1"/>
    <property type="molecule type" value="Genomic_DNA"/>
</dbReference>
<organism evidence="2 3">
    <name type="scientific">Clostridium acetireducens DSM 10703</name>
    <dbReference type="NCBI Taxonomy" id="1121290"/>
    <lineage>
        <taxon>Bacteria</taxon>
        <taxon>Bacillati</taxon>
        <taxon>Bacillota</taxon>
        <taxon>Clostridia</taxon>
        <taxon>Eubacteriales</taxon>
        <taxon>Clostridiaceae</taxon>
        <taxon>Clostridium</taxon>
    </lineage>
</organism>
<gene>
    <name evidence="2" type="ORF">CLOACE_04700</name>
</gene>
<name>A0A1E8F0S1_9CLOT</name>
<accession>A0A1E8F0S1</accession>
<evidence type="ECO:0000256" key="1">
    <source>
        <dbReference type="SAM" id="MobiDB-lite"/>
    </source>
</evidence>
<dbReference type="OrthoDB" id="2088143at2"/>
<keyword evidence="3" id="KW-1185">Reference proteome</keyword>
<sequence length="178" mass="20416">MKKSKKELFEVIETVAEELKGKGSSEYISFIHNMLEVSNKKNTDENKVLNNFYEILYNIKNSNIEVLGGGKALKENYNYFIDDFLEIKKNNNSYYMNNKTLNDLSVEELEFVIAWVRRFGKLLDSNNKKPAKSTNKGKSKKPGKNSNKKTKNHENVYSEGNSGFNIMADSFAKAGFKK</sequence>
<evidence type="ECO:0000313" key="2">
    <source>
        <dbReference type="EMBL" id="OFI07065.1"/>
    </source>
</evidence>
<dbReference type="STRING" id="1121290.CLAOCE_04700"/>
<comment type="caution">
    <text evidence="2">The sequence shown here is derived from an EMBL/GenBank/DDBJ whole genome shotgun (WGS) entry which is preliminary data.</text>
</comment>
<dbReference type="AlphaFoldDB" id="A0A1E8F0S1"/>
<reference evidence="2 3" key="1">
    <citation type="submission" date="2016-06" db="EMBL/GenBank/DDBJ databases">
        <title>Genome sequence of Clostridium acetireducens DSM 10703.</title>
        <authorList>
            <person name="Poehlein A."/>
            <person name="Fluechter S."/>
            <person name="Duerre P."/>
            <person name="Daniel R."/>
        </authorList>
    </citation>
    <scope>NUCLEOTIDE SEQUENCE [LARGE SCALE GENOMIC DNA]</scope>
    <source>
        <strain evidence="2 3">DSM 10703</strain>
    </source>
</reference>
<feature type="region of interest" description="Disordered" evidence="1">
    <location>
        <begin position="126"/>
        <end position="163"/>
    </location>
</feature>
<evidence type="ECO:0000313" key="3">
    <source>
        <dbReference type="Proteomes" id="UP000175744"/>
    </source>
</evidence>